<sequence>FCYYCGLLGHTEDSCDKLYSVKVDDDIREWGPELRPEVRWRGQETSSRWLRDDEQVRWQTPNQERDTSINEAITEIRGDISTKFIVIVTLAYS</sequence>
<keyword evidence="2" id="KW-1185">Reference proteome</keyword>
<protein>
    <recommendedName>
        <fullName evidence="3">CCHC-type domain-containing protein</fullName>
    </recommendedName>
</protein>
<feature type="non-terminal residue" evidence="1">
    <location>
        <position position="1"/>
    </location>
</feature>
<name>A0A392T1H3_9FABA</name>
<evidence type="ECO:0000313" key="1">
    <source>
        <dbReference type="EMBL" id="MCI54010.1"/>
    </source>
</evidence>
<dbReference type="AlphaFoldDB" id="A0A392T1H3"/>
<evidence type="ECO:0008006" key="3">
    <source>
        <dbReference type="Google" id="ProtNLM"/>
    </source>
</evidence>
<dbReference type="Proteomes" id="UP000265520">
    <property type="component" value="Unassembled WGS sequence"/>
</dbReference>
<reference evidence="1 2" key="1">
    <citation type="journal article" date="2018" name="Front. Plant Sci.">
        <title>Red Clover (Trifolium pratense) and Zigzag Clover (T. medium) - A Picture of Genomic Similarities and Differences.</title>
        <authorList>
            <person name="Dluhosova J."/>
            <person name="Istvanek J."/>
            <person name="Nedelnik J."/>
            <person name="Repkova J."/>
        </authorList>
    </citation>
    <scope>NUCLEOTIDE SEQUENCE [LARGE SCALE GENOMIC DNA]</scope>
    <source>
        <strain evidence="2">cv. 10/8</strain>
        <tissue evidence="1">Leaf</tissue>
    </source>
</reference>
<comment type="caution">
    <text evidence="1">The sequence shown here is derived from an EMBL/GenBank/DDBJ whole genome shotgun (WGS) entry which is preliminary data.</text>
</comment>
<proteinExistence type="predicted"/>
<dbReference type="EMBL" id="LXQA010472738">
    <property type="protein sequence ID" value="MCI54010.1"/>
    <property type="molecule type" value="Genomic_DNA"/>
</dbReference>
<organism evidence="1 2">
    <name type="scientific">Trifolium medium</name>
    <dbReference type="NCBI Taxonomy" id="97028"/>
    <lineage>
        <taxon>Eukaryota</taxon>
        <taxon>Viridiplantae</taxon>
        <taxon>Streptophyta</taxon>
        <taxon>Embryophyta</taxon>
        <taxon>Tracheophyta</taxon>
        <taxon>Spermatophyta</taxon>
        <taxon>Magnoliopsida</taxon>
        <taxon>eudicotyledons</taxon>
        <taxon>Gunneridae</taxon>
        <taxon>Pentapetalae</taxon>
        <taxon>rosids</taxon>
        <taxon>fabids</taxon>
        <taxon>Fabales</taxon>
        <taxon>Fabaceae</taxon>
        <taxon>Papilionoideae</taxon>
        <taxon>50 kb inversion clade</taxon>
        <taxon>NPAAA clade</taxon>
        <taxon>Hologalegina</taxon>
        <taxon>IRL clade</taxon>
        <taxon>Trifolieae</taxon>
        <taxon>Trifolium</taxon>
    </lineage>
</organism>
<evidence type="ECO:0000313" key="2">
    <source>
        <dbReference type="Proteomes" id="UP000265520"/>
    </source>
</evidence>
<accession>A0A392T1H3</accession>